<dbReference type="RefSeq" id="WP_147151354.1">
    <property type="nucleotide sequence ID" value="NZ_BKAJ01000073.1"/>
</dbReference>
<evidence type="ECO:0000256" key="3">
    <source>
        <dbReference type="ARBA" id="ARBA00022729"/>
    </source>
</evidence>
<dbReference type="PANTHER" id="PTHR33376">
    <property type="match status" value="1"/>
</dbReference>
<evidence type="ECO:0000256" key="2">
    <source>
        <dbReference type="ARBA" id="ARBA00022448"/>
    </source>
</evidence>
<evidence type="ECO:0000313" key="6">
    <source>
        <dbReference type="Proteomes" id="UP000321058"/>
    </source>
</evidence>
<dbReference type="InterPro" id="IPR018389">
    <property type="entry name" value="DctP_fam"/>
</dbReference>
<dbReference type="PIRSF" id="PIRSF006470">
    <property type="entry name" value="DctB"/>
    <property type="match status" value="1"/>
</dbReference>
<evidence type="ECO:0000313" key="5">
    <source>
        <dbReference type="EMBL" id="GEP56977.1"/>
    </source>
</evidence>
<comment type="caution">
    <text evidence="5">The sequence shown here is derived from an EMBL/GenBank/DDBJ whole genome shotgun (WGS) entry which is preliminary data.</text>
</comment>
<comment type="similarity">
    <text evidence="1">Belongs to the bacterial solute-binding protein 7 family.</text>
</comment>
<reference evidence="5 6" key="1">
    <citation type="submission" date="2019-07" db="EMBL/GenBank/DDBJ databases">
        <title>Whole genome shotgun sequence of Reyranella soli NBRC 108950.</title>
        <authorList>
            <person name="Hosoyama A."/>
            <person name="Uohara A."/>
            <person name="Ohji S."/>
            <person name="Ichikawa N."/>
        </authorList>
    </citation>
    <scope>NUCLEOTIDE SEQUENCE [LARGE SCALE GENOMIC DNA]</scope>
    <source>
        <strain evidence="5 6">NBRC 108950</strain>
    </source>
</reference>
<dbReference type="InterPro" id="IPR004682">
    <property type="entry name" value="TRAP_DctP"/>
</dbReference>
<sequence>MTERKILHASRRRFLSGSASGAAALVLASRGALAQPAIVKLPKKITIKAATITAESFPYVDGLRYWKKAVESRTGGDVDFQVFHTAQLGDERTVNEGILAGSIQVGIGAGAWAGFVPAYNVVELPFLIRDLKHMYSLADGALGAKLAEQAAAKGFKVLAYYSAGAQHFQTRRTTVRSLPDIKGLKIRVIQNKALIDGFRALGAVPTPLPYPEIYTALQQGTVDGTANDLLTVTSARLYEVVKLFTWSSYVVEPRPVIMSKAYFDALPADFQKLLSETAQEAAVHERKVFEERAAGALDEAKKNGMQFFELTDRPKWVEASQPVWEAFGKATPGAAELIKIIQST</sequence>
<dbReference type="AlphaFoldDB" id="A0A512NDE6"/>
<dbReference type="PANTHER" id="PTHR33376:SF7">
    <property type="entry name" value="C4-DICARBOXYLATE-BINDING PROTEIN DCTB"/>
    <property type="match status" value="1"/>
</dbReference>
<dbReference type="PROSITE" id="PS51318">
    <property type="entry name" value="TAT"/>
    <property type="match status" value="1"/>
</dbReference>
<dbReference type="NCBIfam" id="TIGR00787">
    <property type="entry name" value="dctP"/>
    <property type="match status" value="1"/>
</dbReference>
<accession>A0A512NDE6</accession>
<dbReference type="Gene3D" id="3.40.190.170">
    <property type="entry name" value="Bacterial extracellular solute-binding protein, family 7"/>
    <property type="match status" value="1"/>
</dbReference>
<protein>
    <submittedName>
        <fullName evidence="5">ABC transporter substrate-binding protein</fullName>
    </submittedName>
</protein>
<dbReference type="Pfam" id="PF03480">
    <property type="entry name" value="DctP"/>
    <property type="match status" value="1"/>
</dbReference>
<dbReference type="GO" id="GO:0055085">
    <property type="term" value="P:transmembrane transport"/>
    <property type="evidence" value="ECO:0007669"/>
    <property type="project" value="InterPro"/>
</dbReference>
<evidence type="ECO:0000256" key="1">
    <source>
        <dbReference type="ARBA" id="ARBA00009023"/>
    </source>
</evidence>
<name>A0A512NDE6_9HYPH</name>
<dbReference type="Proteomes" id="UP000321058">
    <property type="component" value="Unassembled WGS sequence"/>
</dbReference>
<dbReference type="OrthoDB" id="8204956at2"/>
<dbReference type="CDD" id="cd13603">
    <property type="entry name" value="PBP2_TRAP_Siap_TeaA_like"/>
    <property type="match status" value="1"/>
</dbReference>
<dbReference type="InterPro" id="IPR006311">
    <property type="entry name" value="TAT_signal"/>
</dbReference>
<dbReference type="EMBL" id="BKAJ01000073">
    <property type="protein sequence ID" value="GEP56977.1"/>
    <property type="molecule type" value="Genomic_DNA"/>
</dbReference>
<feature type="signal peptide" evidence="4">
    <location>
        <begin position="1"/>
        <end position="34"/>
    </location>
</feature>
<keyword evidence="3 4" id="KW-0732">Signal</keyword>
<keyword evidence="6" id="KW-1185">Reference proteome</keyword>
<dbReference type="SUPFAM" id="SSF53850">
    <property type="entry name" value="Periplasmic binding protein-like II"/>
    <property type="match status" value="1"/>
</dbReference>
<feature type="chain" id="PRO_5021881696" evidence="4">
    <location>
        <begin position="35"/>
        <end position="344"/>
    </location>
</feature>
<gene>
    <name evidence="5" type="ORF">RSO01_41430</name>
</gene>
<organism evidence="5 6">
    <name type="scientific">Reyranella soli</name>
    <dbReference type="NCBI Taxonomy" id="1230389"/>
    <lineage>
        <taxon>Bacteria</taxon>
        <taxon>Pseudomonadati</taxon>
        <taxon>Pseudomonadota</taxon>
        <taxon>Alphaproteobacteria</taxon>
        <taxon>Hyphomicrobiales</taxon>
        <taxon>Reyranellaceae</taxon>
        <taxon>Reyranella</taxon>
    </lineage>
</organism>
<proteinExistence type="inferred from homology"/>
<dbReference type="GO" id="GO:0030288">
    <property type="term" value="C:outer membrane-bounded periplasmic space"/>
    <property type="evidence" value="ECO:0007669"/>
    <property type="project" value="InterPro"/>
</dbReference>
<keyword evidence="2" id="KW-0813">Transport</keyword>
<dbReference type="InterPro" id="IPR038404">
    <property type="entry name" value="TRAP_DctP_sf"/>
</dbReference>
<evidence type="ECO:0000256" key="4">
    <source>
        <dbReference type="SAM" id="SignalP"/>
    </source>
</evidence>
<dbReference type="NCBIfam" id="NF037995">
    <property type="entry name" value="TRAP_S1"/>
    <property type="match status" value="1"/>
</dbReference>